<evidence type="ECO:0000313" key="3">
    <source>
        <dbReference type="EMBL" id="UOQ58365.1"/>
    </source>
</evidence>
<proteinExistence type="predicted"/>
<evidence type="ECO:0000313" key="4">
    <source>
        <dbReference type="Proteomes" id="UP000831786"/>
    </source>
</evidence>
<dbReference type="EMBL" id="CP095045">
    <property type="protein sequence ID" value="UOQ58365.1"/>
    <property type="molecule type" value="Genomic_DNA"/>
</dbReference>
<dbReference type="CDD" id="cd00093">
    <property type="entry name" value="HTH_XRE"/>
    <property type="match status" value="1"/>
</dbReference>
<feature type="transmembrane region" description="Helical" evidence="1">
    <location>
        <begin position="118"/>
        <end position="139"/>
    </location>
</feature>
<dbReference type="SUPFAM" id="SSF47413">
    <property type="entry name" value="lambda repressor-like DNA-binding domains"/>
    <property type="match status" value="1"/>
</dbReference>
<name>A0ABY4FQ06_9MICO</name>
<dbReference type="Proteomes" id="UP000831786">
    <property type="component" value="Chromosome"/>
</dbReference>
<feature type="domain" description="HTH cro/C1-type" evidence="2">
    <location>
        <begin position="39"/>
        <end position="83"/>
    </location>
</feature>
<keyword evidence="1" id="KW-0812">Transmembrane</keyword>
<dbReference type="PROSITE" id="PS50943">
    <property type="entry name" value="HTH_CROC1"/>
    <property type="match status" value="1"/>
</dbReference>
<dbReference type="RefSeq" id="WP_244693591.1">
    <property type="nucleotide sequence ID" value="NZ_CP095044.1"/>
</dbReference>
<dbReference type="InterPro" id="IPR021224">
    <property type="entry name" value="DUF2690"/>
</dbReference>
<gene>
    <name evidence="3" type="ORF">MUN78_05875</name>
</gene>
<keyword evidence="1" id="KW-1133">Transmembrane helix</keyword>
<sequence>MTAGFDPSAVGRAGDQSADSAELFAAELRALRMSVGDPTLAALSASTGVSKSVISEAFSGRRLPTERTVVKLVEALGGDREAWVARRHSLDPRSAAAAAADPEVSVAKAPRRLSIAQTLVIAVGAAVVSAALTSTIWLAQIGGMEERAGGGRSAVLDAADGVDPRRTVCTDDAEILASELRADDEVQVQILYSPSCMSAWGRVTRYDGKSAGNSLSFKLYPAADLESARAQEQTAYDVQSVSTAMIAEVDADANLCGIARFTVDREAVELAPPICL</sequence>
<accession>A0ABY4FQ06</accession>
<dbReference type="Gene3D" id="1.10.260.40">
    <property type="entry name" value="lambda repressor-like DNA-binding domains"/>
    <property type="match status" value="1"/>
</dbReference>
<evidence type="ECO:0000256" key="1">
    <source>
        <dbReference type="SAM" id="Phobius"/>
    </source>
</evidence>
<dbReference type="Pfam" id="PF13560">
    <property type="entry name" value="HTH_31"/>
    <property type="match status" value="1"/>
</dbReference>
<keyword evidence="1" id="KW-0472">Membrane</keyword>
<reference evidence="3 4" key="1">
    <citation type="submission" date="2022-04" db="EMBL/GenBank/DDBJ databases">
        <title>Leucobacter sp. isolated from rhizosphere of garlic.</title>
        <authorList>
            <person name="Won M."/>
            <person name="Lee C.-M."/>
            <person name="Woen H.-Y."/>
            <person name="Kwon S.-W."/>
        </authorList>
    </citation>
    <scope>NUCLEOTIDE SEQUENCE [LARGE SCALE GENOMIC DNA]</scope>
    <source>
        <strain evidence="3 4">H21R-40</strain>
    </source>
</reference>
<dbReference type="InterPro" id="IPR010982">
    <property type="entry name" value="Lambda_DNA-bd_dom_sf"/>
</dbReference>
<dbReference type="InterPro" id="IPR001387">
    <property type="entry name" value="Cro/C1-type_HTH"/>
</dbReference>
<protein>
    <submittedName>
        <fullName evidence="3">DUF2690 domain-containing protein</fullName>
    </submittedName>
</protein>
<dbReference type="Pfam" id="PF10901">
    <property type="entry name" value="DUF2690"/>
    <property type="match status" value="1"/>
</dbReference>
<dbReference type="SMART" id="SM00530">
    <property type="entry name" value="HTH_XRE"/>
    <property type="match status" value="1"/>
</dbReference>
<keyword evidence="4" id="KW-1185">Reference proteome</keyword>
<organism evidence="3 4">
    <name type="scientific">Leucobacter allii</name>
    <dbReference type="NCBI Taxonomy" id="2932247"/>
    <lineage>
        <taxon>Bacteria</taxon>
        <taxon>Bacillati</taxon>
        <taxon>Actinomycetota</taxon>
        <taxon>Actinomycetes</taxon>
        <taxon>Micrococcales</taxon>
        <taxon>Microbacteriaceae</taxon>
        <taxon>Leucobacter</taxon>
    </lineage>
</organism>
<evidence type="ECO:0000259" key="2">
    <source>
        <dbReference type="PROSITE" id="PS50943"/>
    </source>
</evidence>